<evidence type="ECO:0000256" key="1">
    <source>
        <dbReference type="SAM" id="SignalP"/>
    </source>
</evidence>
<dbReference type="Pfam" id="PF03572">
    <property type="entry name" value="Peptidase_S41"/>
    <property type="match status" value="1"/>
</dbReference>
<evidence type="ECO:0000313" key="3">
    <source>
        <dbReference type="EMBL" id="MFC3881604.1"/>
    </source>
</evidence>
<gene>
    <name evidence="3" type="ORF">ACFOSV_15525</name>
</gene>
<sequence length="419" mass="47557">MIFRISLILIFLIANSAISSAQNKGCVQDLEALLEILQDTPSYKDQIKGKDEKGYLSFFEKLKTEASEATTKGECFLVLGNLKSPINDNHLFLSEIPEIKIDSETLQDSVFMEKYKESDAFKNFSRVNTDLDSLELKLEELPENSTEGIYYYGDYAKIGLFQLTGGNYIAAILETKLPHWERGQIAFIAKEFDQGKWNIWNYSLITKSLQFISSDRIVDGTFNRIAWSKFPEREDFTQVSPEKPVFEFNQLNENVQYLRLGTFATSTQKLKESQEFFDQIQDSISAPNLIVDLRNNGGGGSKSSRKFYQMLRKEVKNRKVWVLINQKTASNAEQFTIQIAKFDNLKTLGKTTAGILAYGNNYGKSETLPSGRFQIYITDMADSGGYLAYESIGVQPEIPLEITSDWVDQTLQIIAASEK</sequence>
<dbReference type="RefSeq" id="WP_377906951.1">
    <property type="nucleotide sequence ID" value="NZ_JBHRZS010000007.1"/>
</dbReference>
<reference evidence="4" key="1">
    <citation type="journal article" date="2019" name="Int. J. Syst. Evol. Microbiol.">
        <title>The Global Catalogue of Microorganisms (GCM) 10K type strain sequencing project: providing services to taxonomists for standard genome sequencing and annotation.</title>
        <authorList>
            <consortium name="The Broad Institute Genomics Platform"/>
            <consortium name="The Broad Institute Genome Sequencing Center for Infectious Disease"/>
            <person name="Wu L."/>
            <person name="Ma J."/>
        </authorList>
    </citation>
    <scope>NUCLEOTIDE SEQUENCE [LARGE SCALE GENOMIC DNA]</scope>
    <source>
        <strain evidence="4">CCUG 60523</strain>
    </source>
</reference>
<dbReference type="InterPro" id="IPR005151">
    <property type="entry name" value="Tail-specific_protease"/>
</dbReference>
<dbReference type="Proteomes" id="UP001595805">
    <property type="component" value="Unassembled WGS sequence"/>
</dbReference>
<feature type="signal peptide" evidence="1">
    <location>
        <begin position="1"/>
        <end position="21"/>
    </location>
</feature>
<feature type="domain" description="Tail specific protease" evidence="2">
    <location>
        <begin position="255"/>
        <end position="310"/>
    </location>
</feature>
<dbReference type="EMBL" id="JBHRZS010000007">
    <property type="protein sequence ID" value="MFC3881604.1"/>
    <property type="molecule type" value="Genomic_DNA"/>
</dbReference>
<dbReference type="Gene3D" id="3.90.226.10">
    <property type="entry name" value="2-enoyl-CoA Hydratase, Chain A, domain 1"/>
    <property type="match status" value="2"/>
</dbReference>
<name>A0ABV8AWF9_9BACT</name>
<dbReference type="InterPro" id="IPR029045">
    <property type="entry name" value="ClpP/crotonase-like_dom_sf"/>
</dbReference>
<comment type="caution">
    <text evidence="3">The sequence shown here is derived from an EMBL/GenBank/DDBJ whole genome shotgun (WGS) entry which is preliminary data.</text>
</comment>
<dbReference type="SUPFAM" id="SSF52096">
    <property type="entry name" value="ClpP/crotonase"/>
    <property type="match status" value="1"/>
</dbReference>
<keyword evidence="1" id="KW-0732">Signal</keyword>
<keyword evidence="4" id="KW-1185">Reference proteome</keyword>
<evidence type="ECO:0000313" key="4">
    <source>
        <dbReference type="Proteomes" id="UP001595805"/>
    </source>
</evidence>
<evidence type="ECO:0000259" key="2">
    <source>
        <dbReference type="Pfam" id="PF03572"/>
    </source>
</evidence>
<proteinExistence type="predicted"/>
<organism evidence="3 4">
    <name type="scientific">Algoriphagus namhaensis</name>
    <dbReference type="NCBI Taxonomy" id="915353"/>
    <lineage>
        <taxon>Bacteria</taxon>
        <taxon>Pseudomonadati</taxon>
        <taxon>Bacteroidota</taxon>
        <taxon>Cytophagia</taxon>
        <taxon>Cytophagales</taxon>
        <taxon>Cyclobacteriaceae</taxon>
        <taxon>Algoriphagus</taxon>
    </lineage>
</organism>
<accession>A0ABV8AWF9</accession>
<protein>
    <submittedName>
        <fullName evidence="3">S41 family peptidase</fullName>
    </submittedName>
</protein>
<feature type="chain" id="PRO_5046045156" evidence="1">
    <location>
        <begin position="22"/>
        <end position="419"/>
    </location>
</feature>